<dbReference type="InterPro" id="IPR036237">
    <property type="entry name" value="Xyl_isomerase-like_sf"/>
</dbReference>
<dbReference type="EMBL" id="JXKM01000002">
    <property type="protein sequence ID" value="OJG36696.1"/>
    <property type="molecule type" value="Genomic_DNA"/>
</dbReference>
<dbReference type="AlphaFoldDB" id="A0A1L8SXI1"/>
<evidence type="ECO:0000259" key="1">
    <source>
        <dbReference type="Pfam" id="PF01261"/>
    </source>
</evidence>
<feature type="domain" description="Xylose isomerase-like TIM barrel" evidence="1">
    <location>
        <begin position="32"/>
        <end position="245"/>
    </location>
</feature>
<reference evidence="2 3" key="1">
    <citation type="submission" date="2014-12" db="EMBL/GenBank/DDBJ databases">
        <title>Draft genome sequences of 29 type strains of Enterococci.</title>
        <authorList>
            <person name="Zhong Z."/>
            <person name="Sun Z."/>
            <person name="Liu W."/>
            <person name="Zhang W."/>
            <person name="Zhang H."/>
        </authorList>
    </citation>
    <scope>NUCLEOTIDE SEQUENCE [LARGE SCALE GENOMIC DNA]</scope>
    <source>
        <strain evidence="2 3">DSM 22802</strain>
    </source>
</reference>
<keyword evidence="3" id="KW-1185">Reference proteome</keyword>
<accession>A0A1L8SXI1</accession>
<organism evidence="2 3">
    <name type="scientific">Enterococcus devriesei</name>
    <dbReference type="NCBI Taxonomy" id="319970"/>
    <lineage>
        <taxon>Bacteria</taxon>
        <taxon>Bacillati</taxon>
        <taxon>Bacillota</taxon>
        <taxon>Bacilli</taxon>
        <taxon>Lactobacillales</taxon>
        <taxon>Enterococcaceae</taxon>
        <taxon>Enterococcus</taxon>
    </lineage>
</organism>
<dbReference type="Proteomes" id="UP000183700">
    <property type="component" value="Unassembled WGS sequence"/>
</dbReference>
<dbReference type="SUPFAM" id="SSF51658">
    <property type="entry name" value="Xylose isomerase-like"/>
    <property type="match status" value="1"/>
</dbReference>
<dbReference type="Gene3D" id="3.20.20.150">
    <property type="entry name" value="Divalent-metal-dependent TIM barrel enzymes"/>
    <property type="match status" value="1"/>
</dbReference>
<protein>
    <recommendedName>
        <fullName evidence="1">Xylose isomerase-like TIM barrel domain-containing protein</fullName>
    </recommendedName>
</protein>
<gene>
    <name evidence="2" type="ORF">RV00_GL001141</name>
</gene>
<evidence type="ECO:0000313" key="2">
    <source>
        <dbReference type="EMBL" id="OJG36696.1"/>
    </source>
</evidence>
<dbReference type="InterPro" id="IPR013022">
    <property type="entry name" value="Xyl_isomerase-like_TIM-brl"/>
</dbReference>
<dbReference type="Pfam" id="PF01261">
    <property type="entry name" value="AP_endonuc_2"/>
    <property type="match status" value="1"/>
</dbReference>
<evidence type="ECO:0000313" key="3">
    <source>
        <dbReference type="Proteomes" id="UP000183700"/>
    </source>
</evidence>
<name>A0A1L8SXI1_9ENTE</name>
<proteinExistence type="predicted"/>
<comment type="caution">
    <text evidence="2">The sequence shown here is derived from an EMBL/GenBank/DDBJ whole genome shotgun (WGS) entry which is preliminary data.</text>
</comment>
<dbReference type="STRING" id="319970.RV00_GL001141"/>
<sequence length="249" mass="28246">MGFMKDNRLVLNFLVFAEKVENGALQSELLPEIAELGFQSVEIRREYFKDLEKEMPVIKAEAERLKLELFYSVPDEVYVDGKINPKLKNYLAEAQQMGVKHIKWNIGAFEGDLHEDELKTLIESGVAITIENDQTQTSGTIAAIQTYMKAIKAADLAIGYVYDLGNWRFVGEDEMKAAEALTDYVQYIHMKDVGYENDQPKAAGLDHGEIDWRKVLTILPKNRPIAIEYPTTSNAEILEAKKLLEEAID</sequence>